<comment type="caution">
    <text evidence="2">The sequence shown here is derived from an EMBL/GenBank/DDBJ whole genome shotgun (WGS) entry which is preliminary data.</text>
</comment>
<feature type="transmembrane region" description="Helical" evidence="1">
    <location>
        <begin position="60"/>
        <end position="84"/>
    </location>
</feature>
<name>A0A366DEY8_9NOCA</name>
<evidence type="ECO:0000256" key="1">
    <source>
        <dbReference type="SAM" id="Phobius"/>
    </source>
</evidence>
<proteinExistence type="predicted"/>
<dbReference type="EMBL" id="QNRE01000010">
    <property type="protein sequence ID" value="RBO87808.1"/>
    <property type="molecule type" value="Genomic_DNA"/>
</dbReference>
<feature type="transmembrane region" description="Helical" evidence="1">
    <location>
        <begin position="96"/>
        <end position="115"/>
    </location>
</feature>
<keyword evidence="1" id="KW-0812">Transmembrane</keyword>
<feature type="transmembrane region" description="Helical" evidence="1">
    <location>
        <begin position="127"/>
        <end position="146"/>
    </location>
</feature>
<evidence type="ECO:0000313" key="2">
    <source>
        <dbReference type="EMBL" id="RBO87808.1"/>
    </source>
</evidence>
<feature type="transmembrane region" description="Helical" evidence="1">
    <location>
        <begin position="30"/>
        <end position="48"/>
    </location>
</feature>
<protein>
    <submittedName>
        <fullName evidence="2">Uncharacterized protein</fullName>
    </submittedName>
</protein>
<keyword evidence="3" id="KW-1185">Reference proteome</keyword>
<dbReference type="Proteomes" id="UP000252586">
    <property type="component" value="Unassembled WGS sequence"/>
</dbReference>
<keyword evidence="1" id="KW-1133">Transmembrane helix</keyword>
<dbReference type="AlphaFoldDB" id="A0A366DEY8"/>
<sequence>MSLFPAVVPNFTDPAAAPELQRRWRRARRLLYLSYIGIPALLVVWAGVAGVPEGRPVDAAGLAAGVVCAVCVAVPAVWALLWLYRKGIRDWLQWTRVMLSGYGQVAVAAVLFLALPGTNLSAFEVRTAIPGGLVVPMVGYICAGLARKRMTVPLCAELGDLDIDLVLTRQLEHRIDPMKHGVRAIIVYAYRDRIHWLDARGNLPLFPAERIEVPYADIAAVWPVHAPRDGTHRWYVSPDGYAWPPHHDQAVVLRTHRSPHPIAIPVDDAHAATEILTRRIHRLRTRAEAP</sequence>
<evidence type="ECO:0000313" key="3">
    <source>
        <dbReference type="Proteomes" id="UP000252586"/>
    </source>
</evidence>
<accession>A0A366DEY8</accession>
<dbReference type="STRING" id="1210090.GCA_001613185_04754"/>
<organism evidence="2 3">
    <name type="scientific">Nocardia puris</name>
    <dbReference type="NCBI Taxonomy" id="208602"/>
    <lineage>
        <taxon>Bacteria</taxon>
        <taxon>Bacillati</taxon>
        <taxon>Actinomycetota</taxon>
        <taxon>Actinomycetes</taxon>
        <taxon>Mycobacteriales</taxon>
        <taxon>Nocardiaceae</taxon>
        <taxon>Nocardia</taxon>
    </lineage>
</organism>
<dbReference type="RefSeq" id="WP_067511426.1">
    <property type="nucleotide sequence ID" value="NZ_QNRE01000010.1"/>
</dbReference>
<keyword evidence="1" id="KW-0472">Membrane</keyword>
<reference evidence="2 3" key="1">
    <citation type="submission" date="2018-06" db="EMBL/GenBank/DDBJ databases">
        <title>Genomic Encyclopedia of Type Strains, Phase IV (KMG-IV): sequencing the most valuable type-strain genomes for metagenomic binning, comparative biology and taxonomic classification.</title>
        <authorList>
            <person name="Goeker M."/>
        </authorList>
    </citation>
    <scope>NUCLEOTIDE SEQUENCE [LARGE SCALE GENOMIC DNA]</scope>
    <source>
        <strain evidence="2 3">DSM 44599</strain>
    </source>
</reference>
<gene>
    <name evidence="2" type="ORF">DFR74_11062</name>
</gene>